<geneLocation type="plasmid" evidence="1 2">
    <name>pBPHYT01</name>
</geneLocation>
<organism evidence="1 2">
    <name type="scientific">Paraburkholderia phytofirmans (strain DSM 17436 / LMG 22146 / PsJN)</name>
    <name type="common">Burkholderia phytofirmans</name>
    <dbReference type="NCBI Taxonomy" id="398527"/>
    <lineage>
        <taxon>Bacteria</taxon>
        <taxon>Pseudomonadati</taxon>
        <taxon>Pseudomonadota</taxon>
        <taxon>Betaproteobacteria</taxon>
        <taxon>Burkholderiales</taxon>
        <taxon>Burkholderiaceae</taxon>
        <taxon>Paraburkholderia</taxon>
    </lineage>
</organism>
<accession>B2TGW3</accession>
<evidence type="ECO:0000313" key="1">
    <source>
        <dbReference type="EMBL" id="ACD21679.1"/>
    </source>
</evidence>
<evidence type="ECO:0000313" key="2">
    <source>
        <dbReference type="Proteomes" id="UP000001739"/>
    </source>
</evidence>
<reference evidence="1 2" key="1">
    <citation type="journal article" date="2011" name="J. Bacteriol.">
        <title>Complete genome sequence of the plant growth-promoting endophyte Burkholderia phytofirmans strain PsJN.</title>
        <authorList>
            <person name="Weilharter A."/>
            <person name="Mitter B."/>
            <person name="Shin M.V."/>
            <person name="Chain P.S."/>
            <person name="Nowak J."/>
            <person name="Sessitsch A."/>
        </authorList>
    </citation>
    <scope>NUCLEOTIDE SEQUENCE [LARGE SCALE GENOMIC DNA]</scope>
    <source>
        <strain evidence="2">DSM 17436 / LMG 22146 / PsJN</strain>
        <plasmid evidence="1 2">pBPHYT01</plasmid>
    </source>
</reference>
<dbReference type="KEGG" id="bpy:Bphyt_7394"/>
<protein>
    <submittedName>
        <fullName evidence="1">Uncharacterized protein</fullName>
    </submittedName>
</protein>
<name>B2TGW3_PARPJ</name>
<sequence>MFEINIYGTPPTADAIRQLRGSNSFDESVAFKVFMYTPIPGVDLLAGLATYAVEQMVSGKDFQYCEGAAKMDWSESMITQAYVEKVRTQGRELVHVEVDALQRHLSIERPARAAASAVADVFIAKGKEAVSGSAQAAGEALVTSLKGLFK</sequence>
<dbReference type="HOGENOM" id="CLU_1737106_0_0_4"/>
<dbReference type="EMBL" id="CP001054">
    <property type="protein sequence ID" value="ACD21679.1"/>
    <property type="molecule type" value="Genomic_DNA"/>
</dbReference>
<dbReference type="AlphaFoldDB" id="B2TGW3"/>
<keyword evidence="1" id="KW-0614">Plasmid</keyword>
<dbReference type="Proteomes" id="UP000001739">
    <property type="component" value="Plasmid pBPHYT01"/>
</dbReference>
<proteinExistence type="predicted"/>
<gene>
    <name evidence="1" type="ordered locus">Bphyt_7394</name>
</gene>
<dbReference type="eggNOG" id="ENOG502ZU9R">
    <property type="taxonomic scope" value="Bacteria"/>
</dbReference>
<dbReference type="RefSeq" id="WP_012431048.1">
    <property type="nucleotide sequence ID" value="NC_010679.1"/>
</dbReference>